<name>A0A345D908_9BURK</name>
<dbReference type="KEGG" id="hyf:DTO96_100556"/>
<protein>
    <submittedName>
        <fullName evidence="1">Uncharacterized protein</fullName>
    </submittedName>
</protein>
<dbReference type="AlphaFoldDB" id="A0A345D908"/>
<sequence length="574" mass="66059">MQSILDELTEEIKNNNFFEFVRSKYFTNENDLVVAIATVHNSKIIDVVEFFKTFPNNNNNFYLAKHIFEKVLPSIEHPVIKVMECVDALFKSADGDMTAGAVFQSFMKYCSQKQSYSEEALCVALNSIEDWEYFVSPSIVAGASFDIQLWSDKAIQLILSDQVKVKSQAIIALGEITYDNDITIIKKVILALTQAQQSLASDEINAKILFSTFRIFLNLDSPFNELTELIEAALKLNGDSTIHQTSNIFAFNVERIPNALLPVFLESLKKLKGTNLGTLKNVDIGIYNLLKNKMENEAIALIETLLLLNKTLTIEQFEMTRSQLFEVENSSVLYKIITKWLLSKKIQLLKAIEFLSFSNDVDEPFQLDMTQVSLLSNEEKIFLTRKIVGWLMLRPITATSLLISLMNEASEQVIEEISSLYIYNIMFMNFPNSQKKFVESILEQQGQIVQNQLRIILQKLDSYEQDLNLSLKLLELQPTQSQKETYSRNHSMKMKSVYKKAQEKSIFRQLVRHQLILYSNKTISHIHYGNGEVKREVFPMHTFQASVEYPRLDVLEPHNLDYFIKTFRIEGITE</sequence>
<dbReference type="EMBL" id="CP031124">
    <property type="protein sequence ID" value="AXF84846.1"/>
    <property type="molecule type" value="Genomic_DNA"/>
</dbReference>
<organism evidence="1 2">
    <name type="scientific">Ephemeroptericola cinctiostellae</name>
    <dbReference type="NCBI Taxonomy" id="2268024"/>
    <lineage>
        <taxon>Bacteria</taxon>
        <taxon>Pseudomonadati</taxon>
        <taxon>Pseudomonadota</taxon>
        <taxon>Betaproteobacteria</taxon>
        <taxon>Burkholderiales</taxon>
        <taxon>Burkholderiaceae</taxon>
        <taxon>Ephemeroptericola</taxon>
    </lineage>
</organism>
<proteinExistence type="predicted"/>
<accession>A0A345D908</accession>
<reference evidence="2" key="1">
    <citation type="submission" date="2018-07" db="EMBL/GenBank/DDBJ databases">
        <authorList>
            <person name="Kim H."/>
        </authorList>
    </citation>
    <scope>NUCLEOTIDE SEQUENCE [LARGE SCALE GENOMIC DNA]</scope>
    <source>
        <strain evidence="2">F02</strain>
    </source>
</reference>
<keyword evidence="2" id="KW-1185">Reference proteome</keyword>
<dbReference type="RefSeq" id="WP_114562103.1">
    <property type="nucleotide sequence ID" value="NZ_CP031124.1"/>
</dbReference>
<evidence type="ECO:0000313" key="1">
    <source>
        <dbReference type="EMBL" id="AXF84846.1"/>
    </source>
</evidence>
<dbReference type="Proteomes" id="UP000252182">
    <property type="component" value="Chromosome"/>
</dbReference>
<evidence type="ECO:0000313" key="2">
    <source>
        <dbReference type="Proteomes" id="UP000252182"/>
    </source>
</evidence>
<dbReference type="OrthoDB" id="9178514at2"/>
<gene>
    <name evidence="1" type="ORF">DTO96_100556</name>
</gene>